<dbReference type="Proteomes" id="UP001158576">
    <property type="component" value="Chromosome PAR"/>
</dbReference>
<keyword evidence="4" id="KW-0560">Oxidoreductase</keyword>
<dbReference type="InterPro" id="IPR051689">
    <property type="entry name" value="Sterol_desaturase/TMEM195"/>
</dbReference>
<evidence type="ECO:0000256" key="3">
    <source>
        <dbReference type="ARBA" id="ARBA00022989"/>
    </source>
</evidence>
<name>A0ABN7RGR1_OIKDI</name>
<keyword evidence="8" id="KW-1185">Reference proteome</keyword>
<reference evidence="7 8" key="1">
    <citation type="submission" date="2021-04" db="EMBL/GenBank/DDBJ databases">
        <authorList>
            <person name="Bliznina A."/>
        </authorList>
    </citation>
    <scope>NUCLEOTIDE SEQUENCE [LARGE SCALE GENOMIC DNA]</scope>
</reference>
<keyword evidence="2 6" id="KW-0812">Transmembrane</keyword>
<organism evidence="7 8">
    <name type="scientific">Oikopleura dioica</name>
    <name type="common">Tunicate</name>
    <dbReference type="NCBI Taxonomy" id="34765"/>
    <lineage>
        <taxon>Eukaryota</taxon>
        <taxon>Metazoa</taxon>
        <taxon>Chordata</taxon>
        <taxon>Tunicata</taxon>
        <taxon>Appendicularia</taxon>
        <taxon>Copelata</taxon>
        <taxon>Oikopleuridae</taxon>
        <taxon>Oikopleura</taxon>
    </lineage>
</organism>
<dbReference type="EMBL" id="OU015568">
    <property type="protein sequence ID" value="CAG5076994.1"/>
    <property type="molecule type" value="Genomic_DNA"/>
</dbReference>
<evidence type="ECO:0000256" key="1">
    <source>
        <dbReference type="ARBA" id="ARBA00004127"/>
    </source>
</evidence>
<accession>A0ABN7RGR1</accession>
<evidence type="ECO:0000256" key="4">
    <source>
        <dbReference type="ARBA" id="ARBA00023002"/>
    </source>
</evidence>
<gene>
    <name evidence="7" type="ORF">OKIOD_LOCUS164</name>
</gene>
<feature type="transmembrane region" description="Helical" evidence="6">
    <location>
        <begin position="180"/>
        <end position="198"/>
    </location>
</feature>
<evidence type="ECO:0000256" key="5">
    <source>
        <dbReference type="ARBA" id="ARBA00023136"/>
    </source>
</evidence>
<proteinExistence type="predicted"/>
<feature type="transmembrane region" description="Helical" evidence="6">
    <location>
        <begin position="96"/>
        <end position="115"/>
    </location>
</feature>
<evidence type="ECO:0000256" key="2">
    <source>
        <dbReference type="ARBA" id="ARBA00022692"/>
    </source>
</evidence>
<evidence type="ECO:0000313" key="7">
    <source>
        <dbReference type="EMBL" id="CAG5076994.1"/>
    </source>
</evidence>
<dbReference type="PANTHER" id="PTHR21624">
    <property type="entry name" value="STEROL DESATURASE-RELATED PROTEIN"/>
    <property type="match status" value="1"/>
</dbReference>
<comment type="subcellular location">
    <subcellularLocation>
        <location evidence="1">Endomembrane system</location>
        <topology evidence="1">Multi-pass membrane protein</topology>
    </subcellularLocation>
</comment>
<keyword evidence="5 6" id="KW-0472">Membrane</keyword>
<sequence>MFGTFADRDADRDYKDEKIAYGLIPPVNSFEYFTVQFHSLKKLIIRFFKTPEVINKLKVLFYGPGWNPKDNIRLGDPAKLPKIHKGDEKKFHDPEVSSFLGLYGLLQMALTALVLDHFLNLKTNEYSFALNMTTIIWIFWSMCSVGIMMEGVTTFMEIMRVALTSWYFYDSETFPERKQLPIDLFIPFLLSSVAAVFLKLQKSTSNSAVQKIKPS</sequence>
<feature type="transmembrane region" description="Helical" evidence="6">
    <location>
        <begin position="135"/>
        <end position="159"/>
    </location>
</feature>
<evidence type="ECO:0000256" key="6">
    <source>
        <dbReference type="SAM" id="Phobius"/>
    </source>
</evidence>
<evidence type="ECO:0000313" key="8">
    <source>
        <dbReference type="Proteomes" id="UP001158576"/>
    </source>
</evidence>
<keyword evidence="3 6" id="KW-1133">Transmembrane helix</keyword>
<dbReference type="PANTHER" id="PTHR21624:SF1">
    <property type="entry name" value="ALKYLGLYCEROL MONOOXYGENASE"/>
    <property type="match status" value="1"/>
</dbReference>
<protein>
    <submittedName>
        <fullName evidence="7">Oidioi.mRNA.OKI2018_I69.PAR.g8606.t1.cds</fullName>
    </submittedName>
</protein>